<feature type="binding site" evidence="14">
    <location>
        <position position="124"/>
    </location>
    <ligand>
        <name>S-adenosyl-L-methionine</name>
        <dbReference type="ChEBI" id="CHEBI:59789"/>
    </ligand>
</feature>
<dbReference type="GO" id="GO:0003723">
    <property type="term" value="F:RNA binding"/>
    <property type="evidence" value="ECO:0007669"/>
    <property type="project" value="UniProtKB-KW"/>
</dbReference>
<evidence type="ECO:0000256" key="4">
    <source>
        <dbReference type="ARBA" id="ARBA00022664"/>
    </source>
</evidence>
<evidence type="ECO:0000256" key="15">
    <source>
        <dbReference type="SAM" id="MobiDB-lite"/>
    </source>
</evidence>
<evidence type="ECO:0000313" key="17">
    <source>
        <dbReference type="EMBL" id="ELA42686.1"/>
    </source>
</evidence>
<dbReference type="OMA" id="HYCFESM"/>
<gene>
    <name evidence="17" type="ORF">VICG_00001</name>
</gene>
<dbReference type="InterPro" id="IPR016899">
    <property type="entry name" value="mRNA_G-N7_MeTrfase_euk"/>
</dbReference>
<evidence type="ECO:0000256" key="5">
    <source>
        <dbReference type="ARBA" id="ARBA00022679"/>
    </source>
</evidence>
<comment type="subcellular location">
    <subcellularLocation>
        <location evidence="1">Nucleus</location>
    </subcellularLocation>
</comment>
<dbReference type="InterPro" id="IPR029063">
    <property type="entry name" value="SAM-dependent_MTases_sf"/>
</dbReference>
<keyword evidence="9" id="KW-0539">Nucleus</keyword>
<dbReference type="GO" id="GO:0004482">
    <property type="term" value="F:mRNA 5'-cap (guanine-N7-)-methyltransferase activity"/>
    <property type="evidence" value="ECO:0007669"/>
    <property type="project" value="UniProtKB-EC"/>
</dbReference>
<keyword evidence="5" id="KW-0808">Transferase</keyword>
<sequence length="276" mass="32551">MDDKESIKRHYNQIPNKSRQERRHTRNINIRNANNFIKSCIIKSYVKPCDSVLDIGVGKGGDFIKYQIAKVKEVYGLDIANRSILDALSRARESHIDFKLVLKVKDCFTTRFDLRKKFDIVSIQFSFHYCFAKEEYVHVTLDNIEKHLVKNGHVLITIPCKEEILKRAKEDNLSNRFYSIRFKDRDSEKIYGNAYYYTLLDSVNDCVEYLVDMKTLVSKAQQRGLELVKNTPFREFYDENAKLYTELHDRLVSRPLNKEEEEVVSLHHIIVFKKIS</sequence>
<keyword evidence="18" id="KW-1185">Reference proteome</keyword>
<dbReference type="Proteomes" id="UP000011082">
    <property type="component" value="Unassembled WGS sequence"/>
</dbReference>
<dbReference type="RefSeq" id="XP_007603454.1">
    <property type="nucleotide sequence ID" value="XM_007603392.1"/>
</dbReference>
<dbReference type="STRING" id="993615.L2GPD4"/>
<evidence type="ECO:0000256" key="6">
    <source>
        <dbReference type="ARBA" id="ARBA00022691"/>
    </source>
</evidence>
<evidence type="ECO:0000256" key="12">
    <source>
        <dbReference type="ARBA" id="ARBA00044712"/>
    </source>
</evidence>
<evidence type="ECO:0000259" key="16">
    <source>
        <dbReference type="PROSITE" id="PS51562"/>
    </source>
</evidence>
<evidence type="ECO:0000256" key="3">
    <source>
        <dbReference type="ARBA" id="ARBA00022603"/>
    </source>
</evidence>
<proteinExistence type="predicted"/>
<dbReference type="HOGENOM" id="CLU_020346_1_1_1"/>
<keyword evidence="7" id="KW-0694">RNA-binding</keyword>
<dbReference type="Gene3D" id="3.40.50.150">
    <property type="entry name" value="Vaccinia Virus protein VP39"/>
    <property type="match status" value="1"/>
</dbReference>
<evidence type="ECO:0000256" key="9">
    <source>
        <dbReference type="ARBA" id="ARBA00023242"/>
    </source>
</evidence>
<accession>L2GPD4</accession>
<evidence type="ECO:0000256" key="13">
    <source>
        <dbReference type="ARBA" id="ARBA00049739"/>
    </source>
</evidence>
<keyword evidence="6" id="KW-0949">S-adenosyl-L-methionine</keyword>
<evidence type="ECO:0000256" key="14">
    <source>
        <dbReference type="PIRSR" id="PIRSR028762-1"/>
    </source>
</evidence>
<feature type="binding site" evidence="14">
    <location>
        <position position="78"/>
    </location>
    <ligand>
        <name>S-adenosyl-L-methionine</name>
        <dbReference type="ChEBI" id="CHEBI:59789"/>
    </ligand>
</feature>
<keyword evidence="4" id="KW-0507">mRNA processing</keyword>
<dbReference type="GeneID" id="19880719"/>
<evidence type="ECO:0000256" key="8">
    <source>
        <dbReference type="ARBA" id="ARBA00023042"/>
    </source>
</evidence>
<dbReference type="FunCoup" id="L2GPD4">
    <property type="interactions" value="216"/>
</dbReference>
<dbReference type="PROSITE" id="PS51562">
    <property type="entry name" value="RNA_CAP0_MT"/>
    <property type="match status" value="1"/>
</dbReference>
<evidence type="ECO:0000256" key="10">
    <source>
        <dbReference type="ARBA" id="ARBA00032772"/>
    </source>
</evidence>
<name>L2GPD4_VITCO</name>
<evidence type="ECO:0000256" key="11">
    <source>
        <dbReference type="ARBA" id="ARBA00033387"/>
    </source>
</evidence>
<dbReference type="EMBL" id="JH370130">
    <property type="protein sequence ID" value="ELA42686.1"/>
    <property type="molecule type" value="Genomic_DNA"/>
</dbReference>
<dbReference type="InterPro" id="IPR004971">
    <property type="entry name" value="mRNA_G-N7_MeTrfase_dom"/>
</dbReference>
<dbReference type="PIRSF" id="PIRSF028762">
    <property type="entry name" value="ABD1"/>
    <property type="match status" value="1"/>
</dbReference>
<dbReference type="InterPro" id="IPR039753">
    <property type="entry name" value="RG7MT1"/>
</dbReference>
<dbReference type="OrthoDB" id="10248867at2759"/>
<protein>
    <recommendedName>
        <fullName evidence="13">mRNA cap guanine-N(7) methyltransferase</fullName>
        <ecNumber evidence="2">2.1.1.56</ecNumber>
    </recommendedName>
    <alternativeName>
        <fullName evidence="10">mRNA (guanine-N(7))-methyltransferase</fullName>
    </alternativeName>
    <alternativeName>
        <fullName evidence="11">mRNA cap methyltransferase</fullName>
    </alternativeName>
</protein>
<organism evidence="17 18">
    <name type="scientific">Vittaforma corneae (strain ATCC 50505)</name>
    <name type="common">Microsporidian parasite</name>
    <name type="synonym">Nosema corneum</name>
    <dbReference type="NCBI Taxonomy" id="993615"/>
    <lineage>
        <taxon>Eukaryota</taxon>
        <taxon>Fungi</taxon>
        <taxon>Fungi incertae sedis</taxon>
        <taxon>Microsporidia</taxon>
        <taxon>Nosematidae</taxon>
        <taxon>Vittaforma</taxon>
    </lineage>
</organism>
<feature type="binding site" evidence="14">
    <location>
        <position position="56"/>
    </location>
    <ligand>
        <name>S-adenosyl-L-methionine</name>
        <dbReference type="ChEBI" id="CHEBI:59789"/>
    </ligand>
</feature>
<dbReference type="InParanoid" id="L2GPD4"/>
<dbReference type="GO" id="GO:0070693">
    <property type="term" value="C:P-TEFb-cap methyltransferase complex"/>
    <property type="evidence" value="ECO:0007669"/>
    <property type="project" value="EnsemblFungi"/>
</dbReference>
<feature type="region of interest" description="Disordered" evidence="15">
    <location>
        <begin position="1"/>
        <end position="23"/>
    </location>
</feature>
<dbReference type="PANTHER" id="PTHR12189">
    <property type="entry name" value="MRNA GUANINE-7- METHYLTRANSFERASE"/>
    <property type="match status" value="1"/>
</dbReference>
<comment type="catalytic activity">
    <reaction evidence="12">
        <text>a 5'-end (5'-triphosphoguanosine)-ribonucleoside in mRNA + S-adenosyl-L-methionine = a 5'-end (N(7)-methyl 5'-triphosphoguanosine)-ribonucleoside in mRNA + S-adenosyl-L-homocysteine</text>
        <dbReference type="Rhea" id="RHEA:67008"/>
        <dbReference type="Rhea" id="RHEA-COMP:17166"/>
        <dbReference type="Rhea" id="RHEA-COMP:17167"/>
        <dbReference type="ChEBI" id="CHEBI:57856"/>
        <dbReference type="ChEBI" id="CHEBI:59789"/>
        <dbReference type="ChEBI" id="CHEBI:156461"/>
        <dbReference type="ChEBI" id="CHEBI:167617"/>
        <dbReference type="EC" id="2.1.1.56"/>
    </reaction>
</comment>
<feature type="binding site" evidence="14">
    <location>
        <position position="38"/>
    </location>
    <ligand>
        <name>S-adenosyl-L-methionine</name>
        <dbReference type="ChEBI" id="CHEBI:59789"/>
    </ligand>
</feature>
<feature type="domain" description="MRNA cap 0 methyltransferase" evidence="16">
    <location>
        <begin position="25"/>
        <end position="275"/>
    </location>
</feature>
<keyword evidence="3" id="KW-0489">Methyltransferase</keyword>
<dbReference type="PANTHER" id="PTHR12189:SF2">
    <property type="entry name" value="MRNA CAP GUANINE-N7 METHYLTRANSFERASE"/>
    <property type="match status" value="1"/>
</dbReference>
<evidence type="ECO:0000256" key="7">
    <source>
        <dbReference type="ARBA" id="ARBA00022884"/>
    </source>
</evidence>
<evidence type="ECO:0000256" key="1">
    <source>
        <dbReference type="ARBA" id="ARBA00004123"/>
    </source>
</evidence>
<dbReference type="CDD" id="cd02440">
    <property type="entry name" value="AdoMet_MTases"/>
    <property type="match status" value="1"/>
</dbReference>
<evidence type="ECO:0000313" key="18">
    <source>
        <dbReference type="Proteomes" id="UP000011082"/>
    </source>
</evidence>
<reference evidence="18" key="1">
    <citation type="submission" date="2011-05" db="EMBL/GenBank/DDBJ databases">
        <title>The genome sequence of Vittaforma corneae strain ATCC 50505.</title>
        <authorList>
            <consortium name="The Broad Institute Genome Sequencing Platform"/>
            <person name="Cuomo C."/>
            <person name="Didier E."/>
            <person name="Bowers L."/>
            <person name="Young S.K."/>
            <person name="Zeng Q."/>
            <person name="Gargeya S."/>
            <person name="Fitzgerald M."/>
            <person name="Haas B."/>
            <person name="Abouelleil A."/>
            <person name="Alvarado L."/>
            <person name="Arachchi H.M."/>
            <person name="Berlin A."/>
            <person name="Chapman S.B."/>
            <person name="Gearin G."/>
            <person name="Goldberg J."/>
            <person name="Griggs A."/>
            <person name="Gujja S."/>
            <person name="Hansen M."/>
            <person name="Heiman D."/>
            <person name="Howarth C."/>
            <person name="Larimer J."/>
            <person name="Lui A."/>
            <person name="MacDonald P.J.P."/>
            <person name="McCowen C."/>
            <person name="Montmayeur A."/>
            <person name="Murphy C."/>
            <person name="Neiman D."/>
            <person name="Pearson M."/>
            <person name="Priest M."/>
            <person name="Roberts A."/>
            <person name="Saif S."/>
            <person name="Shea T."/>
            <person name="Sisk P."/>
            <person name="Stolte C."/>
            <person name="Sykes S."/>
            <person name="Wortman J."/>
            <person name="Nusbaum C."/>
            <person name="Birren B."/>
        </authorList>
    </citation>
    <scope>NUCLEOTIDE SEQUENCE [LARGE SCALE GENOMIC DNA]</scope>
    <source>
        <strain evidence="18">ATCC 50505</strain>
    </source>
</reference>
<keyword evidence="8" id="KW-0506">mRNA capping</keyword>
<dbReference type="AlphaFoldDB" id="L2GPD4"/>
<dbReference type="Pfam" id="PF03291">
    <property type="entry name" value="mRNA_G-N7_MeTrfase"/>
    <property type="match status" value="1"/>
</dbReference>
<feature type="binding site" evidence="14">
    <location>
        <position position="129"/>
    </location>
    <ligand>
        <name>S-adenosyl-L-methionine</name>
        <dbReference type="ChEBI" id="CHEBI:59789"/>
    </ligand>
</feature>
<evidence type="ECO:0000256" key="2">
    <source>
        <dbReference type="ARBA" id="ARBA00011926"/>
    </source>
</evidence>
<dbReference type="VEuPathDB" id="MicrosporidiaDB:VICG_00001"/>
<dbReference type="EC" id="2.1.1.56" evidence="2"/>
<dbReference type="SUPFAM" id="SSF53335">
    <property type="entry name" value="S-adenosyl-L-methionine-dependent methyltransferases"/>
    <property type="match status" value="1"/>
</dbReference>
<feature type="binding site" evidence="14">
    <location>
        <position position="106"/>
    </location>
    <ligand>
        <name>S-adenosyl-L-methionine</name>
        <dbReference type="ChEBI" id="CHEBI:59789"/>
    </ligand>
</feature>